<feature type="compositionally biased region" description="Basic and acidic residues" evidence="1">
    <location>
        <begin position="269"/>
        <end position="294"/>
    </location>
</feature>
<feature type="region of interest" description="Disordered" evidence="1">
    <location>
        <begin position="124"/>
        <end position="149"/>
    </location>
</feature>
<gene>
    <name evidence="2" type="ORF">CLUP02_15026</name>
</gene>
<dbReference type="EMBL" id="CP019480">
    <property type="protein sequence ID" value="UQC89495.1"/>
    <property type="molecule type" value="Genomic_DNA"/>
</dbReference>
<protein>
    <submittedName>
        <fullName evidence="2">Uncharacterized protein</fullName>
    </submittedName>
</protein>
<keyword evidence="3" id="KW-1185">Reference proteome</keyword>
<sequence>MTGRQAGPPQLAGQTSNWICGCLELAPAPVSKSVMLQPKDALCLITGLKPDDSHYRLRAAGAGRTDVKQSDQMKSPVTCRLPTSSKHHTKQRVYGGQDDNTASEIIRIRELLETGMMTKTLSSRAERINSFSSSSQSSPPGQHLNDPLATTSDIATAPLRAIDLLRLRNDPIVKSRTIMAIVELARSEERRQRIKIARSAVENGRRLKSLKRYSTSGVAALEALQEEVATDPNFVSWPTRSRSRDSSHEHGRLVFDSSYLDQHVNETSPDARRPTRAASERDLPQKTIDKRETTQKSGRPTLNATQRHRHDPFVSRFSSATPAIQDLSARDCVSRSCGNQPNGGPAQKNAIDLAVERVLSNHHGVISQTAGLEELLRNSTSIRRENDIPPAALNLVARAYRFVDQSKMLPEWFSELSSLLSKSCSRWSDFGSAGKILEFAVHHKVATENDALAECVLEFATSLVSPTTHQPQNDETATERLQAAARLYVSNLLLPPLEKSKIRSGYVKVGKDLISQALAEEDARPIDVVQIFQQVSIWSFDKLGTMVWFMRQLFEHQQHALAIDTFIGIFAKLKKTSTYSKRLCMDVVNSVVATGGYQCREVLQIFNLLRERDGWDVPWKWLEDFIWVRWKSTRNFTETLQLFEDARDHDFYGIQDTLEIRSRMVRVCIEAKQAERADLLMEELISIYPKAQTDIKILGQFTLQNAKQGNWVGVFSEFEAMKTVQTANPNNERHFRRVFAAVLETYAKTHTWGEVETFMETYISEFGLGLDRHLVTFIADRHAKCRDTQALKRWLVFCMDSGYTADGKFWTAMLVSCRRNWKYNDKQLSDLYHAMKGAGISTAFPGLDQCYKNLTNTTSPRAKQVRLRAYMASPAHEVGAFESMRADAQIGRWNSVLALYKRALHNGMGHTSRCLKLAVRAVVETEGPRSRQAMALLSSAQSEGCDINEAMYPIVHGQLAEIEERRAGMAGEDGRSMVYPEIKAVFDDLRLKDIHIDDGLFNRAARICEKLRNYREMVQFCIIAAEVNGRGDLCYSVYNFNNLLAAYVIRHEYGKVRWLLAELMKREYRTSKEVRYRLYWAVQYLRKSAEADKDEALIQSDNEILALVHEVRTALRKENLDQKAEVKKVLVDAMSHAASKPKTTSKADSLAPAAFGQEQELSTMSEDEDNGTGASAPALASAQPTLVRRVQSKREVPVDSTARPRGLNGAESQPGKKSYSWRSTTLR</sequence>
<feature type="compositionally biased region" description="Basic and acidic residues" evidence="1">
    <location>
        <begin position="242"/>
        <end position="253"/>
    </location>
</feature>
<evidence type="ECO:0000313" key="3">
    <source>
        <dbReference type="Proteomes" id="UP000830671"/>
    </source>
</evidence>
<accession>A0A9Q8WNV4</accession>
<dbReference type="AlphaFoldDB" id="A0A9Q8WNV4"/>
<feature type="region of interest" description="Disordered" evidence="1">
    <location>
        <begin position="1137"/>
        <end position="1227"/>
    </location>
</feature>
<feature type="compositionally biased region" description="Polar residues" evidence="1">
    <location>
        <begin position="295"/>
        <end position="305"/>
    </location>
</feature>
<dbReference type="KEGG" id="clup:CLUP02_15026"/>
<evidence type="ECO:0000256" key="1">
    <source>
        <dbReference type="SAM" id="MobiDB-lite"/>
    </source>
</evidence>
<proteinExistence type="predicted"/>
<dbReference type="Proteomes" id="UP000830671">
    <property type="component" value="Chromosome 8"/>
</dbReference>
<organism evidence="2 3">
    <name type="scientific">Colletotrichum lupini</name>
    <dbReference type="NCBI Taxonomy" id="145971"/>
    <lineage>
        <taxon>Eukaryota</taxon>
        <taxon>Fungi</taxon>
        <taxon>Dikarya</taxon>
        <taxon>Ascomycota</taxon>
        <taxon>Pezizomycotina</taxon>
        <taxon>Sordariomycetes</taxon>
        <taxon>Hypocreomycetidae</taxon>
        <taxon>Glomerellales</taxon>
        <taxon>Glomerellaceae</taxon>
        <taxon>Colletotrichum</taxon>
        <taxon>Colletotrichum acutatum species complex</taxon>
    </lineage>
</organism>
<feature type="region of interest" description="Disordered" evidence="1">
    <location>
        <begin position="61"/>
        <end position="96"/>
    </location>
</feature>
<dbReference type="PROSITE" id="PS51257">
    <property type="entry name" value="PROKAR_LIPOPROTEIN"/>
    <property type="match status" value="1"/>
</dbReference>
<evidence type="ECO:0000313" key="2">
    <source>
        <dbReference type="EMBL" id="UQC89495.1"/>
    </source>
</evidence>
<feature type="region of interest" description="Disordered" evidence="1">
    <location>
        <begin position="234"/>
        <end position="310"/>
    </location>
</feature>
<reference evidence="2" key="1">
    <citation type="journal article" date="2021" name="Mol. Plant Microbe Interact.">
        <title>Complete Genome Sequence of the Plant-Pathogenic Fungus Colletotrichum lupini.</title>
        <authorList>
            <person name="Baroncelli R."/>
            <person name="Pensec F."/>
            <person name="Da Lio D."/>
            <person name="Boufleur T."/>
            <person name="Vicente I."/>
            <person name="Sarrocco S."/>
            <person name="Picot A."/>
            <person name="Baraldi E."/>
            <person name="Sukno S."/>
            <person name="Thon M."/>
            <person name="Le Floch G."/>
        </authorList>
    </citation>
    <scope>NUCLEOTIDE SEQUENCE</scope>
    <source>
        <strain evidence="2">IMI 504893</strain>
    </source>
</reference>
<dbReference type="RefSeq" id="XP_049151096.1">
    <property type="nucleotide sequence ID" value="XM_049293950.1"/>
</dbReference>
<dbReference type="GeneID" id="73348960"/>
<name>A0A9Q8WNV4_9PEZI</name>